<evidence type="ECO:0000313" key="3">
    <source>
        <dbReference type="Proteomes" id="UP000027059"/>
    </source>
</evidence>
<sequence>MKKKLRILGALLLVSGIIPAGGPVYLGLIRDDIHAHSDLGDKGLQAITVSGILVLAAGISLLYLSTKLREDA</sequence>
<evidence type="ECO:0000256" key="1">
    <source>
        <dbReference type="SAM" id="Phobius"/>
    </source>
</evidence>
<dbReference type="RefSeq" id="WP_023524428.1">
    <property type="nucleotide sequence ID" value="NZ_CP007243.1"/>
</dbReference>
<gene>
    <name evidence="2" type="ORF">Y981_00925</name>
</gene>
<keyword evidence="1" id="KW-1133">Transmembrane helix</keyword>
<reference evidence="2 3" key="2">
    <citation type="journal article" date="2015" name="Biomed. Res. Int.">
        <title>Effects of Arsenite Resistance on the Growth and Functional Gene Expression of Leptospirillum ferriphilum and Acidithiobacillus thiooxidans in Pure Culture and Coculture.</title>
        <authorList>
            <person name="Jiang H."/>
            <person name="Liang Y."/>
            <person name="Yin H."/>
            <person name="Xiao Y."/>
            <person name="Guo X."/>
            <person name="Xu Y."/>
            <person name="Hu Q."/>
            <person name="Liu H."/>
            <person name="Liu X."/>
        </authorList>
    </citation>
    <scope>NUCLEOTIDE SEQUENCE [LARGE SCALE GENOMIC DNA]</scope>
    <source>
        <strain evidence="2 3">YSK</strain>
    </source>
</reference>
<keyword evidence="1" id="KW-0472">Membrane</keyword>
<dbReference type="OrthoDB" id="9875641at2"/>
<proteinExistence type="predicted"/>
<dbReference type="Proteomes" id="UP000027059">
    <property type="component" value="Chromosome"/>
</dbReference>
<accession>A0A059Y1N6</accession>
<protein>
    <submittedName>
        <fullName evidence="2">Uncharacterized protein</fullName>
    </submittedName>
</protein>
<dbReference type="EMBL" id="CP007243">
    <property type="protein sequence ID" value="AIA31392.1"/>
    <property type="molecule type" value="Genomic_DNA"/>
</dbReference>
<dbReference type="AlphaFoldDB" id="A0A059Y1N6"/>
<dbReference type="KEGG" id="lfp:Y981_00925"/>
<dbReference type="HOGENOM" id="CLU_2717470_0_0_0"/>
<organism evidence="2 3">
    <name type="scientific">Leptospirillum ferriphilum YSK</name>
    <dbReference type="NCBI Taxonomy" id="1441628"/>
    <lineage>
        <taxon>Bacteria</taxon>
        <taxon>Pseudomonadati</taxon>
        <taxon>Nitrospirota</taxon>
        <taxon>Nitrospiria</taxon>
        <taxon>Nitrospirales</taxon>
        <taxon>Nitrospiraceae</taxon>
        <taxon>Leptospirillum</taxon>
    </lineage>
</organism>
<keyword evidence="1" id="KW-0812">Transmembrane</keyword>
<reference evidence="3" key="1">
    <citation type="submission" date="2014-02" db="EMBL/GenBank/DDBJ databases">
        <title>Complete genome sequence and comparative genomic analysis of the nitrogen-fixing bacterium Leptospirillum ferriphilum YSK.</title>
        <authorList>
            <person name="Guo X."/>
            <person name="Yin H."/>
            <person name="Liang Y."/>
            <person name="Hu Q."/>
            <person name="Ma L."/>
            <person name="Xiao Y."/>
            <person name="Zhang X."/>
            <person name="Qiu G."/>
            <person name="Liu X."/>
        </authorList>
    </citation>
    <scope>NUCLEOTIDE SEQUENCE [LARGE SCALE GENOMIC DNA]</scope>
    <source>
        <strain evidence="3">YSK</strain>
    </source>
</reference>
<keyword evidence="3" id="KW-1185">Reference proteome</keyword>
<evidence type="ECO:0000313" key="2">
    <source>
        <dbReference type="EMBL" id="AIA31392.1"/>
    </source>
</evidence>
<feature type="transmembrane region" description="Helical" evidence="1">
    <location>
        <begin position="43"/>
        <end position="64"/>
    </location>
</feature>
<name>A0A059Y1N6_9BACT</name>